<keyword evidence="3 10" id="KW-0812">Transmembrane</keyword>
<keyword evidence="10" id="KW-1003">Cell membrane</keyword>
<dbReference type="InterPro" id="IPR018303">
    <property type="entry name" value="ATPase_P-typ_P_site"/>
</dbReference>
<dbReference type="Proteomes" id="UP001549321">
    <property type="component" value="Unassembled WGS sequence"/>
</dbReference>
<feature type="transmembrane region" description="Helical" evidence="10">
    <location>
        <begin position="562"/>
        <end position="586"/>
    </location>
</feature>
<dbReference type="SFLD" id="SFLDS00003">
    <property type="entry name" value="Haloacid_Dehalogenase"/>
    <property type="match status" value="1"/>
</dbReference>
<evidence type="ECO:0000256" key="7">
    <source>
        <dbReference type="ARBA" id="ARBA00023136"/>
    </source>
</evidence>
<dbReference type="EMBL" id="JBEPSM010000001">
    <property type="protein sequence ID" value="MET4633391.1"/>
    <property type="molecule type" value="Genomic_DNA"/>
</dbReference>
<dbReference type="InterPro" id="IPR051014">
    <property type="entry name" value="Cation_Transport_ATPase_IB"/>
</dbReference>
<dbReference type="NCBIfam" id="TIGR01494">
    <property type="entry name" value="ATPase_P-type"/>
    <property type="match status" value="1"/>
</dbReference>
<comment type="similarity">
    <text evidence="2 10">Belongs to the cation transport ATPase (P-type) (TC 3.A.3) family. Type IB subfamily.</text>
</comment>
<dbReference type="Pfam" id="PF00122">
    <property type="entry name" value="E1-E2_ATPase"/>
    <property type="match status" value="1"/>
</dbReference>
<feature type="transmembrane region" description="Helical" evidence="10">
    <location>
        <begin position="39"/>
        <end position="59"/>
    </location>
</feature>
<name>A0ABV2QX76_9HYPH</name>
<comment type="subcellular location">
    <subcellularLocation>
        <location evidence="10">Cell membrane</location>
    </subcellularLocation>
    <subcellularLocation>
        <location evidence="1">Membrane</location>
    </subcellularLocation>
</comment>
<keyword evidence="10" id="KW-0067">ATP-binding</keyword>
<dbReference type="SFLD" id="SFLDF00027">
    <property type="entry name" value="p-type_atpase"/>
    <property type="match status" value="1"/>
</dbReference>
<dbReference type="InterPro" id="IPR059000">
    <property type="entry name" value="ATPase_P-type_domA"/>
</dbReference>
<keyword evidence="13" id="KW-1185">Reference proteome</keyword>
<dbReference type="Gene3D" id="2.70.150.10">
    <property type="entry name" value="Calcium-transporting ATPase, cytoplasmic transduction domain A"/>
    <property type="match status" value="1"/>
</dbReference>
<dbReference type="RefSeq" id="WP_354549640.1">
    <property type="nucleotide sequence ID" value="NZ_JBEPSM010000001.1"/>
</dbReference>
<evidence type="ECO:0000256" key="4">
    <source>
        <dbReference type="ARBA" id="ARBA00022723"/>
    </source>
</evidence>
<keyword evidence="7 10" id="KW-0472">Membrane</keyword>
<evidence type="ECO:0000256" key="10">
    <source>
        <dbReference type="RuleBase" id="RU362081"/>
    </source>
</evidence>
<keyword evidence="6 10" id="KW-1133">Transmembrane helix</keyword>
<dbReference type="NCBIfam" id="TIGR01525">
    <property type="entry name" value="ATPase-IB_hvy"/>
    <property type="match status" value="1"/>
</dbReference>
<dbReference type="InterPro" id="IPR023299">
    <property type="entry name" value="ATPase_P-typ_cyto_dom_N"/>
</dbReference>
<dbReference type="InterPro" id="IPR008250">
    <property type="entry name" value="ATPase_P-typ_transduc_dom_A_sf"/>
</dbReference>
<dbReference type="SFLD" id="SFLDG00002">
    <property type="entry name" value="C1.7:_P-type_atpase_like"/>
    <property type="match status" value="1"/>
</dbReference>
<evidence type="ECO:0000256" key="1">
    <source>
        <dbReference type="ARBA" id="ARBA00004370"/>
    </source>
</evidence>
<dbReference type="Gene3D" id="3.40.1110.10">
    <property type="entry name" value="Calcium-transporting ATPase, cytoplasmic domain N"/>
    <property type="match status" value="1"/>
</dbReference>
<dbReference type="InterPro" id="IPR027256">
    <property type="entry name" value="P-typ_ATPase_IB"/>
</dbReference>
<keyword evidence="4 10" id="KW-0479">Metal-binding</keyword>
<evidence type="ECO:0000259" key="11">
    <source>
        <dbReference type="Pfam" id="PF00122"/>
    </source>
</evidence>
<gene>
    <name evidence="12" type="ORF">ABIE08_001304</name>
</gene>
<feature type="transmembrane region" description="Helical" evidence="10">
    <location>
        <begin position="12"/>
        <end position="33"/>
    </location>
</feature>
<dbReference type="Pfam" id="PF00702">
    <property type="entry name" value="Hydrolase"/>
    <property type="match status" value="1"/>
</dbReference>
<evidence type="ECO:0000313" key="12">
    <source>
        <dbReference type="EMBL" id="MET4633391.1"/>
    </source>
</evidence>
<comment type="caution">
    <text evidence="12">The sequence shown here is derived from an EMBL/GenBank/DDBJ whole genome shotgun (WGS) entry which is preliminary data.</text>
</comment>
<organism evidence="12 13">
    <name type="scientific">Kaistia defluvii</name>
    <dbReference type="NCBI Taxonomy" id="410841"/>
    <lineage>
        <taxon>Bacteria</taxon>
        <taxon>Pseudomonadati</taxon>
        <taxon>Pseudomonadota</taxon>
        <taxon>Alphaproteobacteria</taxon>
        <taxon>Hyphomicrobiales</taxon>
        <taxon>Kaistiaceae</taxon>
        <taxon>Kaistia</taxon>
    </lineage>
</organism>
<sequence length="612" mass="63364">MPQKRRPIWSSNVALLAAALGGLAAGLMLYFVGGRGSASFVWGFATLPVLLSLLVQIVTSLRRGDAGLDIIAALSMSAALIFREPLAANVVALMYAGGQFLENYAERRARLEMTALLGRVARTAMLHTADGLREVDIDSIKPGDRLLIRKGEVLPVDGRIASASAQIDTSALTGESMPVRLSADDEALSGMMGIGSSFDLIATRPAAESAYAGIVRLVEAAQQSKAPAVRMADRYALWFLALTLLLAGGAWIWSGDPIRALAVLVVATPCPLILAVPVAIIAGISRAAKLGVLVKGGDALEALGRARVAVLDKTGTLTHGHAELTDTWVAPTFDANEVLRLAASLDQASTHVMAQALIQAAHARSLQLSTPTEVDEMAGAGLSGVVDGRRVAVGGSAFAKSHITLPPNRVTPRFPSSTATIDVVVDGTLAGILVLSDPLRTDAASVIDRLRKAGIDRIVLATGDRAAVARPIVDQMRLDELRSDLSPQAKVDVVLAARAAGPVMMVGDGVNDAPALAVADVGVAMGARGAAASSESADVVLLVDRLDRLADAIGISHRSAKIALQSVVVGLGLSILAMIAAALGYLPPLQGALLQEAIDVAVILNALRALRG</sequence>
<accession>A0ABV2QX76</accession>
<dbReference type="Gene3D" id="3.40.50.1000">
    <property type="entry name" value="HAD superfamily/HAD-like"/>
    <property type="match status" value="1"/>
</dbReference>
<dbReference type="SUPFAM" id="SSF56784">
    <property type="entry name" value="HAD-like"/>
    <property type="match status" value="1"/>
</dbReference>
<evidence type="ECO:0000256" key="5">
    <source>
        <dbReference type="ARBA" id="ARBA00022967"/>
    </source>
</evidence>
<protein>
    <recommendedName>
        <fullName evidence="8">P-type Zn(2+) transporter</fullName>
        <ecNumber evidence="8">7.2.2.12</ecNumber>
    </recommendedName>
</protein>
<reference evidence="12 13" key="1">
    <citation type="submission" date="2024-06" db="EMBL/GenBank/DDBJ databases">
        <title>Sorghum-associated microbial communities from plants grown in Nebraska, USA.</title>
        <authorList>
            <person name="Schachtman D."/>
        </authorList>
    </citation>
    <scope>NUCLEOTIDE SEQUENCE [LARGE SCALE GENOMIC DNA]</scope>
    <source>
        <strain evidence="12 13">3207</strain>
    </source>
</reference>
<feature type="transmembrane region" description="Helical" evidence="10">
    <location>
        <begin position="260"/>
        <end position="284"/>
    </location>
</feature>
<dbReference type="InterPro" id="IPR036412">
    <property type="entry name" value="HAD-like_sf"/>
</dbReference>
<evidence type="ECO:0000256" key="6">
    <source>
        <dbReference type="ARBA" id="ARBA00022989"/>
    </source>
</evidence>
<dbReference type="PANTHER" id="PTHR48085">
    <property type="entry name" value="CADMIUM/ZINC-TRANSPORTING ATPASE HMA2-RELATED"/>
    <property type="match status" value="1"/>
</dbReference>
<feature type="domain" description="P-type ATPase A" evidence="11">
    <location>
        <begin position="122"/>
        <end position="219"/>
    </location>
</feature>
<evidence type="ECO:0000256" key="3">
    <source>
        <dbReference type="ARBA" id="ARBA00022692"/>
    </source>
</evidence>
<evidence type="ECO:0000256" key="2">
    <source>
        <dbReference type="ARBA" id="ARBA00006024"/>
    </source>
</evidence>
<dbReference type="PANTHER" id="PTHR48085:SF5">
    <property type="entry name" value="CADMIUM_ZINC-TRANSPORTING ATPASE HMA4-RELATED"/>
    <property type="match status" value="1"/>
</dbReference>
<evidence type="ECO:0000313" key="13">
    <source>
        <dbReference type="Proteomes" id="UP001549321"/>
    </source>
</evidence>
<comment type="catalytic activity">
    <reaction evidence="9">
        <text>Zn(2+)(in) + ATP + H2O = Zn(2+)(out) + ADP + phosphate + H(+)</text>
        <dbReference type="Rhea" id="RHEA:20621"/>
        <dbReference type="ChEBI" id="CHEBI:15377"/>
        <dbReference type="ChEBI" id="CHEBI:15378"/>
        <dbReference type="ChEBI" id="CHEBI:29105"/>
        <dbReference type="ChEBI" id="CHEBI:30616"/>
        <dbReference type="ChEBI" id="CHEBI:43474"/>
        <dbReference type="ChEBI" id="CHEBI:456216"/>
        <dbReference type="EC" id="7.2.2.12"/>
    </reaction>
</comment>
<dbReference type="InterPro" id="IPR023298">
    <property type="entry name" value="ATPase_P-typ_TM_dom_sf"/>
</dbReference>
<evidence type="ECO:0000256" key="8">
    <source>
        <dbReference type="ARBA" id="ARBA00039097"/>
    </source>
</evidence>
<dbReference type="SUPFAM" id="SSF81653">
    <property type="entry name" value="Calcium ATPase, transduction domain A"/>
    <property type="match status" value="1"/>
</dbReference>
<dbReference type="PRINTS" id="PR00119">
    <property type="entry name" value="CATATPASE"/>
</dbReference>
<dbReference type="InterPro" id="IPR001757">
    <property type="entry name" value="P_typ_ATPase"/>
</dbReference>
<dbReference type="EC" id="7.2.2.12" evidence="8"/>
<evidence type="ECO:0000256" key="9">
    <source>
        <dbReference type="ARBA" id="ARBA00047308"/>
    </source>
</evidence>
<dbReference type="PROSITE" id="PS00154">
    <property type="entry name" value="ATPASE_E1_E2"/>
    <property type="match status" value="1"/>
</dbReference>
<feature type="transmembrane region" description="Helical" evidence="10">
    <location>
        <begin position="235"/>
        <end position="254"/>
    </location>
</feature>
<keyword evidence="10" id="KW-0547">Nucleotide-binding</keyword>
<dbReference type="InterPro" id="IPR044492">
    <property type="entry name" value="P_typ_ATPase_HD_dom"/>
</dbReference>
<proteinExistence type="inferred from homology"/>
<dbReference type="InterPro" id="IPR023214">
    <property type="entry name" value="HAD_sf"/>
</dbReference>
<keyword evidence="5" id="KW-1278">Translocase</keyword>
<dbReference type="SUPFAM" id="SSF81665">
    <property type="entry name" value="Calcium ATPase, transmembrane domain M"/>
    <property type="match status" value="1"/>
</dbReference>